<feature type="domain" description="YqbQ/XkdQ" evidence="1">
    <location>
        <begin position="21"/>
        <end position="313"/>
    </location>
</feature>
<dbReference type="Proteomes" id="UP000013180">
    <property type="component" value="Unassembled WGS sequence"/>
</dbReference>
<dbReference type="AlphaFoldDB" id="R0BG99"/>
<dbReference type="HOGENOM" id="CLU_060297_1_0_9"/>
<name>R0BG99_9FIRM</name>
<proteinExistence type="predicted"/>
<evidence type="ECO:0000259" key="1">
    <source>
        <dbReference type="Pfam" id="PF24032"/>
    </source>
</evidence>
<sequence length="317" mass="35710">MELLVETQGYIYDISDMCTEISWSDVLNDGASSLEVSYIKNGLTLQNGDVVRLTDNDQKDGIFFGTAFKVSGDESGIIKVKAYDQLRYAKHKDIVVLENGTLRNLAQNMCAFLSLKPGTMEEPGYILPAIADYEKTWIDHIVQAISDTLLGTQEMYCLRDEYGSVCLWNMRNLQTPLVLGDASLCTGYSWEKSVDDEFYNRIKVVWKNESSGQIDIGTAVDQESVNRYGLLQYLESSQSGIDNAAKAQERANNLLKLYNHEKETLKLECLGDLRVRAGNSIYGSIEDINLNRRLIVKKVTHEFLPIHTMSVEVMADE</sequence>
<dbReference type="RefSeq" id="WP_002586932.1">
    <property type="nucleotide sequence ID" value="NZ_KB851038.1"/>
</dbReference>
<dbReference type="InterPro" id="IPR056937">
    <property type="entry name" value="YqbQ/XkdQ"/>
</dbReference>
<gene>
    <name evidence="2" type="ORF">HMPREF1083_02859</name>
</gene>
<reference evidence="2" key="1">
    <citation type="submission" date="2013-01" db="EMBL/GenBank/DDBJ databases">
        <title>The Genome Sequence of Clostridium clostridioforme 90A6.</title>
        <authorList>
            <consortium name="The Broad Institute Genome Sequencing Platform"/>
            <person name="Earl A."/>
            <person name="Ward D."/>
            <person name="Feldgarden M."/>
            <person name="Gevers D."/>
            <person name="Courvalin P."/>
            <person name="Lambert T."/>
            <person name="Walker B."/>
            <person name="Young S.K."/>
            <person name="Zeng Q."/>
            <person name="Gargeya S."/>
            <person name="Fitzgerald M."/>
            <person name="Haas B."/>
            <person name="Abouelleil A."/>
            <person name="Alvarado L."/>
            <person name="Arachchi H.M."/>
            <person name="Berlin A.M."/>
            <person name="Chapman S.B."/>
            <person name="Dewar J."/>
            <person name="Goldberg J."/>
            <person name="Griggs A."/>
            <person name="Gujja S."/>
            <person name="Hansen M."/>
            <person name="Howarth C."/>
            <person name="Imamovic A."/>
            <person name="Larimer J."/>
            <person name="McCowan C."/>
            <person name="Murphy C."/>
            <person name="Neiman D."/>
            <person name="Pearson M."/>
            <person name="Priest M."/>
            <person name="Roberts A."/>
            <person name="Saif S."/>
            <person name="Shea T."/>
            <person name="Sisk P."/>
            <person name="Sykes S."/>
            <person name="Wortman J."/>
            <person name="Nusbaum C."/>
            <person name="Birren B."/>
        </authorList>
    </citation>
    <scope>NUCLEOTIDE SEQUENCE [LARGE SCALE GENOMIC DNA]</scope>
    <source>
        <strain evidence="2">90A6</strain>
    </source>
</reference>
<organism evidence="2 3">
    <name type="scientific">[Clostridium] clostridioforme 90A6</name>
    <dbReference type="NCBI Taxonomy" id="999406"/>
    <lineage>
        <taxon>Bacteria</taxon>
        <taxon>Bacillati</taxon>
        <taxon>Bacillota</taxon>
        <taxon>Clostridia</taxon>
        <taxon>Lachnospirales</taxon>
        <taxon>Lachnospiraceae</taxon>
        <taxon>Enterocloster</taxon>
    </lineage>
</organism>
<protein>
    <recommendedName>
        <fullName evidence="1">YqbQ/XkdQ domain-containing protein</fullName>
    </recommendedName>
</protein>
<keyword evidence="3" id="KW-1185">Reference proteome</keyword>
<dbReference type="EMBL" id="AGYL01000023">
    <property type="protein sequence ID" value="ENZ63556.1"/>
    <property type="molecule type" value="Genomic_DNA"/>
</dbReference>
<evidence type="ECO:0000313" key="2">
    <source>
        <dbReference type="EMBL" id="ENZ63556.1"/>
    </source>
</evidence>
<dbReference type="PATRIC" id="fig|999406.3.peg.3067"/>
<dbReference type="Pfam" id="PF24032">
    <property type="entry name" value="YQBQ"/>
    <property type="match status" value="1"/>
</dbReference>
<evidence type="ECO:0000313" key="3">
    <source>
        <dbReference type="Proteomes" id="UP000013180"/>
    </source>
</evidence>
<accession>R0BG99</accession>
<comment type="caution">
    <text evidence="2">The sequence shown here is derived from an EMBL/GenBank/DDBJ whole genome shotgun (WGS) entry which is preliminary data.</text>
</comment>